<dbReference type="AlphaFoldDB" id="A0A4R1MPT9"/>
<organism evidence="4 5">
    <name type="scientific">Natranaerovirga hydrolytica</name>
    <dbReference type="NCBI Taxonomy" id="680378"/>
    <lineage>
        <taxon>Bacteria</taxon>
        <taxon>Bacillati</taxon>
        <taxon>Bacillota</taxon>
        <taxon>Clostridia</taxon>
        <taxon>Lachnospirales</taxon>
        <taxon>Natranaerovirgaceae</taxon>
        <taxon>Natranaerovirga</taxon>
    </lineage>
</organism>
<dbReference type="RefSeq" id="WP_132282251.1">
    <property type="nucleotide sequence ID" value="NZ_SMGQ01000012.1"/>
</dbReference>
<feature type="domain" description="SLH" evidence="3">
    <location>
        <begin position="53"/>
        <end position="115"/>
    </location>
</feature>
<gene>
    <name evidence="4" type="ORF">EDC19_1536</name>
</gene>
<feature type="signal peptide" evidence="2">
    <location>
        <begin position="1"/>
        <end position="20"/>
    </location>
</feature>
<evidence type="ECO:0000313" key="4">
    <source>
        <dbReference type="EMBL" id="TCK93344.1"/>
    </source>
</evidence>
<feature type="domain" description="SLH" evidence="3">
    <location>
        <begin position="203"/>
        <end position="265"/>
    </location>
</feature>
<dbReference type="Pfam" id="PF00395">
    <property type="entry name" value="SLH"/>
    <property type="match status" value="2"/>
</dbReference>
<name>A0A4R1MPT9_9FIRM</name>
<dbReference type="InterPro" id="IPR001119">
    <property type="entry name" value="SLH_dom"/>
</dbReference>
<sequence>MRKKVLVGALALALTSTVTSTIISEPMSQYIMMSTYAQEVDYEGRERGQAIIDNINFRDVSNDHWAKEAITRLGAIDIVKGDGRNYRPQGAVTNEEALAFVLRILGMEEAAQVASLELEDDFVDDEHILDLWSKGYLQVAMELGLITNDDFLDGLEPDQDNLPEDFFRRKSPATREQVAQWLVEGINAIEPNAIEPIYVQNHVRNYNDWQSIDNDKIPFVEAVIANNIMVGDNVSFRPKAHLTRAEMAMIIRNVDDVLYDVLNLENKHGTVERIEIEGQVSSQMEGNKKIYVRTQEGNVEVINYQQIRNNNNITYDAPVFYQGNIRGLNSLEQGDNIEYLVSSEDHTIMYVHKKGETDEEEVTGILEPLDQLEDGLITIQTSNGAKVTYFLSERLYINDTIRIDLDFINKDNAPVGQEVTLTTLNNLVTYVDYAEMSSPSEVRGTVNRIAPSFGYVVITDWNTGEDIEINYYRDHLDVQKQMHYDNVSEGYISGAFTFNPLSTTIEAIEPGDIVHIRLDDNGYATEISAATNYVVKYGRINNINFNSTNDYNFTIESEDGQMAYYEVNDSIVVRKGNANIFPYEIQSGDWVKLLVNQGVIEPGNMIESVKEISVDSYRNNVTKIFRGQLDNNGFNRSQRSISLLNSEELGLIGWDNYRENRSLDIKDRDLEVYYVGQRITLEEALYRYTGPNYNVYVAMEDLPGRDEVCRISIYDSRDSVLDHDYVVNTDGGQSFNLLNEDGSINTDQGTIIVRNGRLVETSNIMAPDYAQVVLSGASRAAVVNISQPPGNDMLTISRGRINGIDDNRSFEVSSQGMLNGMDWIFSPIERTYNMNYETVIIDEDGTHIPFNQFRGYDEDSQIDEVYTIISEGLNAKYVVKNPYSTEGVTGNIYEVNEDHLMINNVRVYDENNNTWEDLSYRSSYAQIDIEDNSIILKNNRVISVDELVRGDSIRVLTTENLIDQLREDDERDVPGYIILVE</sequence>
<dbReference type="Proteomes" id="UP000294545">
    <property type="component" value="Unassembled WGS sequence"/>
</dbReference>
<feature type="chain" id="PRO_5038786052" evidence="2">
    <location>
        <begin position="21"/>
        <end position="981"/>
    </location>
</feature>
<reference evidence="4 5" key="1">
    <citation type="submission" date="2019-03" db="EMBL/GenBank/DDBJ databases">
        <title>Genomic Encyclopedia of Type Strains, Phase IV (KMG-IV): sequencing the most valuable type-strain genomes for metagenomic binning, comparative biology and taxonomic classification.</title>
        <authorList>
            <person name="Goeker M."/>
        </authorList>
    </citation>
    <scope>NUCLEOTIDE SEQUENCE [LARGE SCALE GENOMIC DNA]</scope>
    <source>
        <strain evidence="4 5">DSM 24176</strain>
    </source>
</reference>
<evidence type="ECO:0000256" key="1">
    <source>
        <dbReference type="ARBA" id="ARBA00022737"/>
    </source>
</evidence>
<evidence type="ECO:0000259" key="3">
    <source>
        <dbReference type="PROSITE" id="PS51272"/>
    </source>
</evidence>
<keyword evidence="5" id="KW-1185">Reference proteome</keyword>
<dbReference type="EMBL" id="SMGQ01000012">
    <property type="protein sequence ID" value="TCK93344.1"/>
    <property type="molecule type" value="Genomic_DNA"/>
</dbReference>
<evidence type="ECO:0000313" key="5">
    <source>
        <dbReference type="Proteomes" id="UP000294545"/>
    </source>
</evidence>
<evidence type="ECO:0000256" key="2">
    <source>
        <dbReference type="SAM" id="SignalP"/>
    </source>
</evidence>
<keyword evidence="1" id="KW-0677">Repeat</keyword>
<accession>A0A4R1MPT9</accession>
<dbReference type="OrthoDB" id="1703838at2"/>
<proteinExistence type="predicted"/>
<feature type="domain" description="SLH" evidence="3">
    <location>
        <begin position="120"/>
        <end position="196"/>
    </location>
</feature>
<dbReference type="PROSITE" id="PS51272">
    <property type="entry name" value="SLH"/>
    <property type="match status" value="3"/>
</dbReference>
<keyword evidence="2" id="KW-0732">Signal</keyword>
<protein>
    <submittedName>
        <fullName evidence="4">S-layer family protein</fullName>
    </submittedName>
</protein>
<comment type="caution">
    <text evidence="4">The sequence shown here is derived from an EMBL/GenBank/DDBJ whole genome shotgun (WGS) entry which is preliminary data.</text>
</comment>